<reference evidence="2 3" key="1">
    <citation type="journal article" date="2015" name="Genome Announc.">
        <title>Expanding the biotechnology potential of lactobacilli through comparative genomics of 213 strains and associated genera.</title>
        <authorList>
            <person name="Sun Z."/>
            <person name="Harris H.M."/>
            <person name="McCann A."/>
            <person name="Guo C."/>
            <person name="Argimon S."/>
            <person name="Zhang W."/>
            <person name="Yang X."/>
            <person name="Jeffery I.B."/>
            <person name="Cooney J.C."/>
            <person name="Kagawa T.F."/>
            <person name="Liu W."/>
            <person name="Song Y."/>
            <person name="Salvetti E."/>
            <person name="Wrobel A."/>
            <person name="Rasinkangas P."/>
            <person name="Parkhill J."/>
            <person name="Rea M.C."/>
            <person name="O'Sullivan O."/>
            <person name="Ritari J."/>
            <person name="Douillard F.P."/>
            <person name="Paul Ross R."/>
            <person name="Yang R."/>
            <person name="Briner A.E."/>
            <person name="Felis G.E."/>
            <person name="de Vos W.M."/>
            <person name="Barrangou R."/>
            <person name="Klaenhammer T.R."/>
            <person name="Caufield P.W."/>
            <person name="Cui Y."/>
            <person name="Zhang H."/>
            <person name="O'Toole P.W."/>
        </authorList>
    </citation>
    <scope>NUCLEOTIDE SEQUENCE [LARGE SCALE GENOMIC DNA]</scope>
    <source>
        <strain evidence="2 3">JCM 17158</strain>
    </source>
</reference>
<dbReference type="RefSeq" id="WP_056950824.1">
    <property type="nucleotide sequence ID" value="NZ_AZDJ01000016.1"/>
</dbReference>
<dbReference type="Gene3D" id="2.60.120.10">
    <property type="entry name" value="Jelly Rolls"/>
    <property type="match status" value="1"/>
</dbReference>
<accession>A0A0R1JWK0</accession>
<sequence length="184" mass="20801">MSLIDYLDQLKGIGHHQTFAAGTDLLCEGDVATHLFVLEQGAVRLWHNDDGRDITVQFFFEGQVVSSFESFYLVRPSQFSLTAIEPTTVIAVAEPALRQMLAEQPALMAVFTDYICHRFIDYTQYFLNRIEESPERRYCTLLATQPALVARVPNYELASYLGITPVSLSRIRARLKKSPPLNKG</sequence>
<dbReference type="Proteomes" id="UP000051804">
    <property type="component" value="Unassembled WGS sequence"/>
</dbReference>
<evidence type="ECO:0000313" key="2">
    <source>
        <dbReference type="EMBL" id="KRK72884.1"/>
    </source>
</evidence>
<dbReference type="InterPro" id="IPR050397">
    <property type="entry name" value="Env_Response_Regulators"/>
</dbReference>
<gene>
    <name evidence="2" type="ORF">FD02_GL001302</name>
</gene>
<dbReference type="STRING" id="1291734.FD02_GL001302"/>
<keyword evidence="3" id="KW-1185">Reference proteome</keyword>
<dbReference type="CDD" id="cd00038">
    <property type="entry name" value="CAP_ED"/>
    <property type="match status" value="1"/>
</dbReference>
<feature type="domain" description="Cyclic nucleotide-binding" evidence="1">
    <location>
        <begin position="1"/>
        <end position="101"/>
    </location>
</feature>
<organism evidence="2 3">
    <name type="scientific">Lacticaseibacillus nasuensis JCM 17158</name>
    <dbReference type="NCBI Taxonomy" id="1291734"/>
    <lineage>
        <taxon>Bacteria</taxon>
        <taxon>Bacillati</taxon>
        <taxon>Bacillota</taxon>
        <taxon>Bacilli</taxon>
        <taxon>Lactobacillales</taxon>
        <taxon>Lactobacillaceae</taxon>
        <taxon>Lacticaseibacillus</taxon>
    </lineage>
</organism>
<proteinExistence type="predicted"/>
<dbReference type="AlphaFoldDB" id="A0A0R1JWK0"/>
<dbReference type="PATRIC" id="fig|1291734.4.peg.1339"/>
<dbReference type="InterPro" id="IPR014710">
    <property type="entry name" value="RmlC-like_jellyroll"/>
</dbReference>
<dbReference type="InterPro" id="IPR018490">
    <property type="entry name" value="cNMP-bd_dom_sf"/>
</dbReference>
<dbReference type="GO" id="GO:0003700">
    <property type="term" value="F:DNA-binding transcription factor activity"/>
    <property type="evidence" value="ECO:0007669"/>
    <property type="project" value="TreeGrafter"/>
</dbReference>
<dbReference type="PANTHER" id="PTHR24567">
    <property type="entry name" value="CRP FAMILY TRANSCRIPTIONAL REGULATORY PROTEIN"/>
    <property type="match status" value="1"/>
</dbReference>
<name>A0A0R1JWK0_9LACO</name>
<protein>
    <recommendedName>
        <fullName evidence="1">Cyclic nucleotide-binding domain-containing protein</fullName>
    </recommendedName>
</protein>
<dbReference type="OrthoDB" id="9798104at2"/>
<evidence type="ECO:0000259" key="1">
    <source>
        <dbReference type="PROSITE" id="PS50042"/>
    </source>
</evidence>
<evidence type="ECO:0000313" key="3">
    <source>
        <dbReference type="Proteomes" id="UP000051804"/>
    </source>
</evidence>
<dbReference type="PANTHER" id="PTHR24567:SF76">
    <property type="entry name" value="CYCLIC NUCLEOTIDE-BINDING DOMAIN PROTEIN"/>
    <property type="match status" value="1"/>
</dbReference>
<dbReference type="GO" id="GO:0005829">
    <property type="term" value="C:cytosol"/>
    <property type="evidence" value="ECO:0007669"/>
    <property type="project" value="TreeGrafter"/>
</dbReference>
<dbReference type="PROSITE" id="PS50042">
    <property type="entry name" value="CNMP_BINDING_3"/>
    <property type="match status" value="1"/>
</dbReference>
<dbReference type="SUPFAM" id="SSF51206">
    <property type="entry name" value="cAMP-binding domain-like"/>
    <property type="match status" value="1"/>
</dbReference>
<dbReference type="InterPro" id="IPR000595">
    <property type="entry name" value="cNMP-bd_dom"/>
</dbReference>
<dbReference type="Pfam" id="PF00027">
    <property type="entry name" value="cNMP_binding"/>
    <property type="match status" value="1"/>
</dbReference>
<comment type="caution">
    <text evidence="2">The sequence shown here is derived from an EMBL/GenBank/DDBJ whole genome shotgun (WGS) entry which is preliminary data.</text>
</comment>
<dbReference type="EMBL" id="AZDJ01000016">
    <property type="protein sequence ID" value="KRK72884.1"/>
    <property type="molecule type" value="Genomic_DNA"/>
</dbReference>